<gene>
    <name evidence="3" type="ORF">DEF24_12285</name>
</gene>
<dbReference type="PIRSF" id="PIRSF002741">
    <property type="entry name" value="MppA"/>
    <property type="match status" value="1"/>
</dbReference>
<evidence type="ECO:0000313" key="3">
    <source>
        <dbReference type="EMBL" id="RCV58774.1"/>
    </source>
</evidence>
<reference evidence="3 4" key="1">
    <citation type="submission" date="2018-04" db="EMBL/GenBank/DDBJ databases">
        <title>Novel actinobacteria from marine sediment.</title>
        <authorList>
            <person name="Ng Z.Y."/>
            <person name="Tan G.Y.A."/>
        </authorList>
    </citation>
    <scope>NUCLEOTIDE SEQUENCE [LARGE SCALE GENOMIC DNA]</scope>
    <source>
        <strain evidence="3 4">TPS81</strain>
    </source>
</reference>
<dbReference type="Pfam" id="PF00496">
    <property type="entry name" value="SBP_bac_5"/>
    <property type="match status" value="1"/>
</dbReference>
<dbReference type="InterPro" id="IPR030678">
    <property type="entry name" value="Peptide/Ni-bd"/>
</dbReference>
<evidence type="ECO:0000313" key="4">
    <source>
        <dbReference type="Proteomes" id="UP000253318"/>
    </source>
</evidence>
<dbReference type="GO" id="GO:0015833">
    <property type="term" value="P:peptide transport"/>
    <property type="evidence" value="ECO:0007669"/>
    <property type="project" value="TreeGrafter"/>
</dbReference>
<feature type="domain" description="Solute-binding protein family 5" evidence="2">
    <location>
        <begin position="166"/>
        <end position="534"/>
    </location>
</feature>
<protein>
    <submittedName>
        <fullName evidence="3">Peptide transporter substrate-binding protein</fullName>
    </submittedName>
</protein>
<proteinExistence type="predicted"/>
<dbReference type="GO" id="GO:1904680">
    <property type="term" value="F:peptide transmembrane transporter activity"/>
    <property type="evidence" value="ECO:0007669"/>
    <property type="project" value="TreeGrafter"/>
</dbReference>
<dbReference type="Gene3D" id="3.10.105.10">
    <property type="entry name" value="Dipeptide-binding Protein, Domain 3"/>
    <property type="match status" value="1"/>
</dbReference>
<evidence type="ECO:0000259" key="2">
    <source>
        <dbReference type="Pfam" id="PF00496"/>
    </source>
</evidence>
<dbReference type="Proteomes" id="UP000253318">
    <property type="component" value="Unassembled WGS sequence"/>
</dbReference>
<keyword evidence="4" id="KW-1185">Reference proteome</keyword>
<name>A0A368T5J5_9ACTN</name>
<dbReference type="Gene3D" id="3.40.190.10">
    <property type="entry name" value="Periplasmic binding protein-like II"/>
    <property type="match status" value="1"/>
</dbReference>
<dbReference type="GO" id="GO:0042597">
    <property type="term" value="C:periplasmic space"/>
    <property type="evidence" value="ECO:0007669"/>
    <property type="project" value="UniProtKB-ARBA"/>
</dbReference>
<dbReference type="GO" id="GO:0043190">
    <property type="term" value="C:ATP-binding cassette (ABC) transporter complex"/>
    <property type="evidence" value="ECO:0007669"/>
    <property type="project" value="InterPro"/>
</dbReference>
<dbReference type="CDD" id="cd08501">
    <property type="entry name" value="PBP2_Lpqw"/>
    <property type="match status" value="1"/>
</dbReference>
<dbReference type="PANTHER" id="PTHR30290">
    <property type="entry name" value="PERIPLASMIC BINDING COMPONENT OF ABC TRANSPORTER"/>
    <property type="match status" value="1"/>
</dbReference>
<dbReference type="InterPro" id="IPR039424">
    <property type="entry name" value="SBP_5"/>
</dbReference>
<organism evidence="3 4">
    <name type="scientific">Marinitenerispora sediminis</name>
    <dbReference type="NCBI Taxonomy" id="1931232"/>
    <lineage>
        <taxon>Bacteria</taxon>
        <taxon>Bacillati</taxon>
        <taxon>Actinomycetota</taxon>
        <taxon>Actinomycetes</taxon>
        <taxon>Streptosporangiales</taxon>
        <taxon>Nocardiopsidaceae</taxon>
        <taxon>Marinitenerispora</taxon>
    </lineage>
</organism>
<dbReference type="EMBL" id="QEIN01000083">
    <property type="protein sequence ID" value="RCV58774.1"/>
    <property type="molecule type" value="Genomic_DNA"/>
</dbReference>
<feature type="region of interest" description="Disordered" evidence="1">
    <location>
        <begin position="88"/>
        <end position="109"/>
    </location>
</feature>
<dbReference type="AlphaFoldDB" id="A0A368T5J5"/>
<comment type="caution">
    <text evidence="3">The sequence shown here is derived from an EMBL/GenBank/DDBJ whole genome shotgun (WGS) entry which is preliminary data.</text>
</comment>
<dbReference type="SUPFAM" id="SSF53850">
    <property type="entry name" value="Periplasmic binding protein-like II"/>
    <property type="match status" value="1"/>
</dbReference>
<sequence length="626" mass="67431">MKSPKRSLDHVPRAVVFPNCSISAFRSIGHGALPSWQRRRQNGTVLAGSPAVRGIGGQVRVRYVRRSLAGAVSAVLVAALTGCQAGPDDPPDVAASQLPSSDTNPVDRSELAQGGTLRWGINDFPAQWNPHHANGTVSTVGTVMEALLPTPFDLDTDARPRPDPDFVEDVDVRAEPQQTVTLRLNPDARWSDGTPITWRDYAQMAEALSGRDPEYQINSATGYQQITEVTRGADDFEVVIAFDRPFADYPALFHPLLPAAYTATPERFNTGYLDDIPVTAGPFTLEETDRTARTVTVVRDDDWWGEPALLDRIIYRAMGPDALDSAFQDGGVDVYALAIDAGSYERASSVPEGEVRAALAPDYRHITLNGESPALSDVDVRHAVFLGIDRTAVAESAFSAIGWPATVPNNRLLLPNQQGYADNSGPWGRHDPERAAELLEGAGWTSDGPGEVRTRGGTPLSLRYVVPQGFQPARNEAELVQAMLGDIGIQVEIEAVPADELFSGYVVPGNYDLVSFVNNGGGYPVSQSMQQWSDAVPDADGSPQWRTNVGRIGSPEIDAALAEAMATLDAAQALASVNEADRLLWEAGHTLPLYQRPELVAVRRDVANLGAAGFAAVDYDDIGFVE</sequence>
<dbReference type="PANTHER" id="PTHR30290:SF65">
    <property type="entry name" value="MONOACYL PHOSPHATIDYLINOSITOL TETRAMANNOSIDE-BINDING PROTEIN LPQW-RELATED"/>
    <property type="match status" value="1"/>
</dbReference>
<dbReference type="InterPro" id="IPR000914">
    <property type="entry name" value="SBP_5_dom"/>
</dbReference>
<dbReference type="Gene3D" id="3.90.76.10">
    <property type="entry name" value="Dipeptide-binding Protein, Domain 1"/>
    <property type="match status" value="1"/>
</dbReference>
<dbReference type="OrthoDB" id="7888869at2"/>
<evidence type="ECO:0000256" key="1">
    <source>
        <dbReference type="SAM" id="MobiDB-lite"/>
    </source>
</evidence>
<accession>A0A368T5J5</accession>